<dbReference type="OrthoDB" id="199983at2"/>
<dbReference type="GeneID" id="84022473"/>
<evidence type="ECO:0000313" key="1">
    <source>
        <dbReference type="EMBL" id="VYT08121.1"/>
    </source>
</evidence>
<organism evidence="1">
    <name type="scientific">Akkermansia muciniphila</name>
    <dbReference type="NCBI Taxonomy" id="239935"/>
    <lineage>
        <taxon>Bacteria</taxon>
        <taxon>Pseudomonadati</taxon>
        <taxon>Verrucomicrobiota</taxon>
        <taxon>Verrucomicrobiia</taxon>
        <taxon>Verrucomicrobiales</taxon>
        <taxon>Akkermansiaceae</taxon>
        <taxon>Akkermansia</taxon>
    </lineage>
</organism>
<dbReference type="EMBL" id="CACRSS010000016">
    <property type="protein sequence ID" value="VYT08121.1"/>
    <property type="molecule type" value="Genomic_DNA"/>
</dbReference>
<dbReference type="AlphaFoldDB" id="A0A6N2TVP3"/>
<gene>
    <name evidence="1" type="ORF">AMLFYP55_00542</name>
</gene>
<name>A0A6N2TVP3_9BACT</name>
<proteinExistence type="predicted"/>
<sequence>MKNNLVKNNLLSYCAGSALFALLAFPPSVAEAGIHLHGEIRMAPGGQVSLLYDSSGFPIWGYSACGRPIYAYSPAGMPIYVIRGIYRGCYVPAWNPRPHYHGPFWPAGVCRGRRSAHPQHGMAYPSPRPHCRPYRPRPPYGGLPSHFRRR</sequence>
<protein>
    <submittedName>
        <fullName evidence="1">Uncharacterized protein</fullName>
    </submittedName>
</protein>
<accession>A0A6N2TVP3</accession>
<dbReference type="RefSeq" id="WP_102722585.1">
    <property type="nucleotide sequence ID" value="NZ_CACRSS010000016.1"/>
</dbReference>
<reference evidence="1" key="1">
    <citation type="submission" date="2019-11" db="EMBL/GenBank/DDBJ databases">
        <authorList>
            <person name="Feng L."/>
        </authorList>
    </citation>
    <scope>NUCLEOTIDE SEQUENCE</scope>
    <source>
        <strain evidence="1">AMuciniphilaLFYP55</strain>
    </source>
</reference>